<keyword evidence="9" id="KW-0137">Centromere</keyword>
<dbReference type="EMBL" id="GEVI01006974">
    <property type="protein sequence ID" value="JAU25346.1"/>
    <property type="molecule type" value="Transcribed_RNA"/>
</dbReference>
<comment type="subcellular location">
    <subcellularLocation>
        <location evidence="1">Chromosome</location>
        <location evidence="1">Centromere</location>
        <location evidence="1">Kinetochore</location>
    </subcellularLocation>
</comment>
<evidence type="ECO:0000256" key="7">
    <source>
        <dbReference type="ARBA" id="ARBA00023054"/>
    </source>
</evidence>
<evidence type="ECO:0000256" key="3">
    <source>
        <dbReference type="ARBA" id="ARBA00022454"/>
    </source>
</evidence>
<dbReference type="GO" id="GO:0051301">
    <property type="term" value="P:cell division"/>
    <property type="evidence" value="ECO:0007669"/>
    <property type="project" value="UniProtKB-KW"/>
</dbReference>
<evidence type="ECO:0000313" key="10">
    <source>
        <dbReference type="EMBL" id="JAU25346.1"/>
    </source>
</evidence>
<keyword evidence="3" id="KW-0158">Chromosome</keyword>
<accession>A0A1J3DZQ7</accession>
<dbReference type="Pfam" id="PF05859">
    <property type="entry name" value="Mis12"/>
    <property type="match status" value="1"/>
</dbReference>
<comment type="similarity">
    <text evidence="2">Belongs to the mis12 family.</text>
</comment>
<keyword evidence="7" id="KW-0175">Coiled coil</keyword>
<keyword evidence="6" id="KW-0995">Kinetochore</keyword>
<organism evidence="10">
    <name type="scientific">Noccaea caerulescens</name>
    <name type="common">Alpine penny-cress</name>
    <name type="synonym">Thlaspi caerulescens</name>
    <dbReference type="NCBI Taxonomy" id="107243"/>
    <lineage>
        <taxon>Eukaryota</taxon>
        <taxon>Viridiplantae</taxon>
        <taxon>Streptophyta</taxon>
        <taxon>Embryophyta</taxon>
        <taxon>Tracheophyta</taxon>
        <taxon>Spermatophyta</taxon>
        <taxon>Magnoliopsida</taxon>
        <taxon>eudicotyledons</taxon>
        <taxon>Gunneridae</taxon>
        <taxon>Pentapetalae</taxon>
        <taxon>rosids</taxon>
        <taxon>malvids</taxon>
        <taxon>Brassicales</taxon>
        <taxon>Brassicaceae</taxon>
        <taxon>Coluteocarpeae</taxon>
        <taxon>Noccaea</taxon>
    </lineage>
</organism>
<dbReference type="PANTHER" id="PTHR14527:SF2">
    <property type="entry name" value="PROTEIN MIS12 HOMOLOG"/>
    <property type="match status" value="1"/>
</dbReference>
<keyword evidence="4" id="KW-0132">Cell division</keyword>
<reference evidence="10" key="1">
    <citation type="submission" date="2016-07" db="EMBL/GenBank/DDBJ databases">
        <title>De novo transcriptome assembly of four accessions of the metal hyperaccumulator plant Noccaea caerulescens.</title>
        <authorList>
            <person name="Blande D."/>
            <person name="Halimaa P."/>
            <person name="Tervahauta A.I."/>
            <person name="Aarts M.G."/>
            <person name="Karenlampi S.O."/>
        </authorList>
    </citation>
    <scope>NUCLEOTIDE SEQUENCE</scope>
</reference>
<dbReference type="GO" id="GO:0005634">
    <property type="term" value="C:nucleus"/>
    <property type="evidence" value="ECO:0007669"/>
    <property type="project" value="InterPro"/>
</dbReference>
<gene>
    <name evidence="10" type="ORF">GA_TR16421_c0_g1_i1_g.52524</name>
</gene>
<evidence type="ECO:0008006" key="11">
    <source>
        <dbReference type="Google" id="ProtNLM"/>
    </source>
</evidence>
<dbReference type="PANTHER" id="PTHR14527">
    <property type="entry name" value="PROTEIN MIS12 HOMOLOG"/>
    <property type="match status" value="1"/>
</dbReference>
<evidence type="ECO:0000256" key="5">
    <source>
        <dbReference type="ARBA" id="ARBA00022776"/>
    </source>
</evidence>
<dbReference type="GO" id="GO:0051382">
    <property type="term" value="P:kinetochore assembly"/>
    <property type="evidence" value="ECO:0007669"/>
    <property type="project" value="TreeGrafter"/>
</dbReference>
<proteinExistence type="inferred from homology"/>
<dbReference type="GO" id="GO:0000444">
    <property type="term" value="C:MIS12/MIND type complex"/>
    <property type="evidence" value="ECO:0007669"/>
    <property type="project" value="TreeGrafter"/>
</dbReference>
<keyword evidence="5" id="KW-0498">Mitosis</keyword>
<evidence type="ECO:0000256" key="8">
    <source>
        <dbReference type="ARBA" id="ARBA00023306"/>
    </source>
</evidence>
<protein>
    <recommendedName>
        <fullName evidence="11">Protein MIS12-like protein</fullName>
    </recommendedName>
</protein>
<evidence type="ECO:0000256" key="9">
    <source>
        <dbReference type="ARBA" id="ARBA00023328"/>
    </source>
</evidence>
<sequence length="242" mass="27372">MEGSKSEAVFDSMNLNPQLFINATINTVDDVVDEAFDFFTCEASKFLKIDGGSNNRSQELSNGLDRVRGMIQSVLDNRLKMWEGYCVRFTFAVPEEFVMPESDESSVYNDLNIQDGSNDQELDAELDSLSHKLNMVGKRSAELNSELQALERTSVSNEQSARLVNEALELYDKSSVDDMFKEMANMASELRAWIGRLKTRRMKAVESGEVERLKNNGKEFPATTSDGKLEDLEMFLAELRKM</sequence>
<dbReference type="GO" id="GO:0000070">
    <property type="term" value="P:mitotic sister chromatid segregation"/>
    <property type="evidence" value="ECO:0007669"/>
    <property type="project" value="TreeGrafter"/>
</dbReference>
<name>A0A1J3DZQ7_NOCCA</name>
<evidence type="ECO:0000256" key="2">
    <source>
        <dbReference type="ARBA" id="ARBA00008643"/>
    </source>
</evidence>
<dbReference type="InterPro" id="IPR008685">
    <property type="entry name" value="Centromere_Mis12"/>
</dbReference>
<evidence type="ECO:0000256" key="6">
    <source>
        <dbReference type="ARBA" id="ARBA00022838"/>
    </source>
</evidence>
<keyword evidence="8" id="KW-0131">Cell cycle</keyword>
<evidence type="ECO:0000256" key="1">
    <source>
        <dbReference type="ARBA" id="ARBA00004629"/>
    </source>
</evidence>
<dbReference type="AlphaFoldDB" id="A0A1J3DZQ7"/>
<evidence type="ECO:0000256" key="4">
    <source>
        <dbReference type="ARBA" id="ARBA00022618"/>
    </source>
</evidence>